<dbReference type="EMBL" id="BJVQ01000055">
    <property type="protein sequence ID" value="GEL47942.1"/>
    <property type="molecule type" value="Genomic_DNA"/>
</dbReference>
<evidence type="ECO:0000313" key="3">
    <source>
        <dbReference type="Proteomes" id="UP000321723"/>
    </source>
</evidence>
<dbReference type="Gene3D" id="3.40.50.80">
    <property type="entry name" value="Nucleotide-binding domain of ferredoxin-NADP reductase (FNR) module"/>
    <property type="match status" value="1"/>
</dbReference>
<comment type="caution">
    <text evidence="2">The sequence shown here is derived from an EMBL/GenBank/DDBJ whole genome shotgun (WGS) entry which is preliminary data.</text>
</comment>
<dbReference type="InterPro" id="IPR017938">
    <property type="entry name" value="Riboflavin_synthase-like_b-brl"/>
</dbReference>
<dbReference type="Proteomes" id="UP000321723">
    <property type="component" value="Unassembled WGS sequence"/>
</dbReference>
<feature type="domain" description="FAD-binding FR-type" evidence="1">
    <location>
        <begin position="22"/>
        <end position="155"/>
    </location>
</feature>
<dbReference type="PANTHER" id="PTHR30157:SF0">
    <property type="entry name" value="NADPH-DEPENDENT FERRIC-CHELATE REDUCTASE"/>
    <property type="match status" value="1"/>
</dbReference>
<dbReference type="Gene3D" id="2.40.30.10">
    <property type="entry name" value="Translation factors"/>
    <property type="match status" value="1"/>
</dbReference>
<dbReference type="InterPro" id="IPR013113">
    <property type="entry name" value="SIP_FAD-bd"/>
</dbReference>
<dbReference type="InterPro" id="IPR039261">
    <property type="entry name" value="FNR_nucleotide-bd"/>
</dbReference>
<evidence type="ECO:0000313" key="2">
    <source>
        <dbReference type="EMBL" id="GEL47942.1"/>
    </source>
</evidence>
<dbReference type="PANTHER" id="PTHR30157">
    <property type="entry name" value="FERRIC REDUCTASE, NADPH-DEPENDENT"/>
    <property type="match status" value="1"/>
</dbReference>
<gene>
    <name evidence="2" type="ORF">CHO01_30580</name>
</gene>
<dbReference type="SUPFAM" id="SSF63380">
    <property type="entry name" value="Riboflavin synthase domain-like"/>
    <property type="match status" value="1"/>
</dbReference>
<organism evidence="2 3">
    <name type="scientific">Cellulomonas hominis</name>
    <dbReference type="NCBI Taxonomy" id="156981"/>
    <lineage>
        <taxon>Bacteria</taxon>
        <taxon>Bacillati</taxon>
        <taxon>Actinomycetota</taxon>
        <taxon>Actinomycetes</taxon>
        <taxon>Micrococcales</taxon>
        <taxon>Cellulomonadaceae</taxon>
        <taxon>Cellulomonas</taxon>
    </lineage>
</organism>
<keyword evidence="3" id="KW-1185">Reference proteome</keyword>
<evidence type="ECO:0000259" key="1">
    <source>
        <dbReference type="PROSITE" id="PS51384"/>
    </source>
</evidence>
<reference evidence="2 3" key="1">
    <citation type="submission" date="2019-07" db="EMBL/GenBank/DDBJ databases">
        <title>Whole genome shotgun sequence of Cellulomonas hominis NBRC 16055.</title>
        <authorList>
            <person name="Hosoyama A."/>
            <person name="Uohara A."/>
            <person name="Ohji S."/>
            <person name="Ichikawa N."/>
        </authorList>
    </citation>
    <scope>NUCLEOTIDE SEQUENCE [LARGE SCALE GENOMIC DNA]</scope>
    <source>
        <strain evidence="2 3">NBRC 16055</strain>
    </source>
</reference>
<name>A0A511FFI0_9CELL</name>
<dbReference type="InterPro" id="IPR017927">
    <property type="entry name" value="FAD-bd_FR_type"/>
</dbReference>
<dbReference type="InterPro" id="IPR039374">
    <property type="entry name" value="SIP_fam"/>
</dbReference>
<sequence>MPTGYGDGMTASTTAPAVTTPFRFFGVRVARIVDLSPSFRRFTFTGPDLDQFADNGYDQRIKLLLPLPCGYDSVPQGEQWYLEWRDLPDELRHPIRTYTARDARNDVRELDVDIVLHGDAGPASRWANRAVVGDGLVVLGPNREHDGPAGGIDFVPPAHADRLLIAGDETAAPAIAGILQRLPRDARGEAIVEVPVTGDAIPVDAPAGVTVRWLPRDGAAHGSLLVPAVQAACARLMPGEAPLPDGAALEDVDIDHGILWEVPVDHATGEPLARSAALYAWLAGEAGAIKTLRRHLVGSCGVDRKAVAFMGYWREGRAEGV</sequence>
<dbReference type="CDD" id="cd06193">
    <property type="entry name" value="siderophore_interacting"/>
    <property type="match status" value="1"/>
</dbReference>
<protein>
    <recommendedName>
        <fullName evidence="1">FAD-binding FR-type domain-containing protein</fullName>
    </recommendedName>
</protein>
<proteinExistence type="predicted"/>
<dbReference type="GO" id="GO:0016491">
    <property type="term" value="F:oxidoreductase activity"/>
    <property type="evidence" value="ECO:0007669"/>
    <property type="project" value="InterPro"/>
</dbReference>
<dbReference type="PROSITE" id="PS51384">
    <property type="entry name" value="FAD_FR"/>
    <property type="match status" value="1"/>
</dbReference>
<dbReference type="Pfam" id="PF04954">
    <property type="entry name" value="SIP"/>
    <property type="match status" value="1"/>
</dbReference>
<accession>A0A511FFI0</accession>
<dbReference type="InterPro" id="IPR007037">
    <property type="entry name" value="SIP_rossman_dom"/>
</dbReference>
<dbReference type="Pfam" id="PF08021">
    <property type="entry name" value="FAD_binding_9"/>
    <property type="match status" value="1"/>
</dbReference>
<dbReference type="AlphaFoldDB" id="A0A511FFI0"/>